<dbReference type="Gene3D" id="2.60.40.10">
    <property type="entry name" value="Immunoglobulins"/>
    <property type="match status" value="1"/>
</dbReference>
<reference evidence="3 4" key="1">
    <citation type="journal article" date="2016" name="Nat. Commun.">
        <title>Thousands of microbial genomes shed light on interconnected biogeochemical processes in an aquifer system.</title>
        <authorList>
            <person name="Anantharaman K."/>
            <person name="Brown C.T."/>
            <person name="Hug L.A."/>
            <person name="Sharon I."/>
            <person name="Castelle C.J."/>
            <person name="Probst A.J."/>
            <person name="Thomas B.C."/>
            <person name="Singh A."/>
            <person name="Wilkins M.J."/>
            <person name="Karaoz U."/>
            <person name="Brodie E.L."/>
            <person name="Williams K.H."/>
            <person name="Hubbard S.S."/>
            <person name="Banfield J.F."/>
        </authorList>
    </citation>
    <scope>NUCLEOTIDE SEQUENCE [LARGE SCALE GENOMIC DNA]</scope>
</reference>
<dbReference type="PROSITE" id="PS50853">
    <property type="entry name" value="FN3"/>
    <property type="match status" value="1"/>
</dbReference>
<feature type="region of interest" description="Disordered" evidence="1">
    <location>
        <begin position="734"/>
        <end position="759"/>
    </location>
</feature>
<evidence type="ECO:0000256" key="1">
    <source>
        <dbReference type="SAM" id="MobiDB-lite"/>
    </source>
</evidence>
<dbReference type="InterPro" id="IPR051588">
    <property type="entry name" value="Cobalamin_Transport"/>
</dbReference>
<dbReference type="SUPFAM" id="SSF49265">
    <property type="entry name" value="Fibronectin type III"/>
    <property type="match status" value="1"/>
</dbReference>
<dbReference type="CDD" id="cd00063">
    <property type="entry name" value="FN3"/>
    <property type="match status" value="1"/>
</dbReference>
<gene>
    <name evidence="3" type="ORF">A2537_02450</name>
</gene>
<comment type="caution">
    <text evidence="3">The sequence shown here is derived from an EMBL/GenBank/DDBJ whole genome shotgun (WGS) entry which is preliminary data.</text>
</comment>
<evidence type="ECO:0000313" key="4">
    <source>
        <dbReference type="Proteomes" id="UP000178490"/>
    </source>
</evidence>
<dbReference type="PANTHER" id="PTHR10559:SF18">
    <property type="entry name" value="TRANSCOBALAMIN II"/>
    <property type="match status" value="1"/>
</dbReference>
<dbReference type="EMBL" id="MFRC01000050">
    <property type="protein sequence ID" value="OGH89024.1"/>
    <property type="molecule type" value="Genomic_DNA"/>
</dbReference>
<dbReference type="CDD" id="cd00413">
    <property type="entry name" value="Glyco_hydrolase_16"/>
    <property type="match status" value="1"/>
</dbReference>
<evidence type="ECO:0000259" key="2">
    <source>
        <dbReference type="PROSITE" id="PS50853"/>
    </source>
</evidence>
<dbReference type="SMART" id="SM00060">
    <property type="entry name" value="FN3"/>
    <property type="match status" value="1"/>
</dbReference>
<dbReference type="PANTHER" id="PTHR10559">
    <property type="entry name" value="TRANSCOBALAMIN-1/GASTRIC INTRINSIC FACTOR"/>
    <property type="match status" value="1"/>
</dbReference>
<organism evidence="3 4">
    <name type="scientific">Candidatus Magasanikbacteria bacterium RIFOXYD2_FULL_36_9</name>
    <dbReference type="NCBI Taxonomy" id="1798707"/>
    <lineage>
        <taxon>Bacteria</taxon>
        <taxon>Candidatus Magasanikiibacteriota</taxon>
    </lineage>
</organism>
<feature type="compositionally biased region" description="Low complexity" evidence="1">
    <location>
        <begin position="734"/>
        <end position="749"/>
    </location>
</feature>
<dbReference type="InterPro" id="IPR036116">
    <property type="entry name" value="FN3_sf"/>
</dbReference>
<evidence type="ECO:0000313" key="3">
    <source>
        <dbReference type="EMBL" id="OGH89024.1"/>
    </source>
</evidence>
<dbReference type="AlphaFoldDB" id="A0A1F6NZE0"/>
<accession>A0A1F6NZE0</accession>
<proteinExistence type="predicted"/>
<dbReference type="Gene3D" id="1.50.10.20">
    <property type="match status" value="1"/>
</dbReference>
<name>A0A1F6NZE0_9BACT</name>
<sequence length="1180" mass="130261">MKNLNFKNKIFLSIAVIASLIFSTSITYARTINFSGYDWDVKEGQGGPGPNNWGNTEQDVFVDGESRLHMKVSKHDDDLWYSSEVFLKNSLGYGKYSFDFDSHVDTLDENLIAAPFLYQDDDHEIDIEYSYWSLPGSSNLHYTIQPPPYTEENHYNKNFVLENGSSSHIIDWQPNKISFSTIQNNNILDSWTYSGEKNFVPGSELVHINFWQNKGLIPANATSSELIVGNFIFEPYVPPATKATSTPIVNNVIVTTSSVELFWDPVVDATTYEVSSTASTTFSTTNSSVIFNDLTPNSEYSFQVREFNGTDYSDFSTVVTTSTQALSINDEEYNIRVRIEAYDSSVFDQTIKVKKCEKVPNSNVYTINAWCAIKQAEIDGNLTVGNSWGEYGVFLTNINQYDGLDGKWWLWFAEGGGLNPGQTSLNEHVLQDGETILLTYGISPLRTTMKLDGPYLIYSTSTILAQYFDESIWDWKLATDVIFDVAHFEQLTTIPSPSGELDIYSDSTDTLFISAKKDGFVTSDSIGFETNLPKTSINLDVFYTKNLVGSSYANLDVSACKENEETQKYTLNAMCAINKTGLTTNWSTWGTDMFLNSIEGYQNNQNENGVYWNWFVQKNNEMSYGQTALNKHILTADEKIILTYDTFPLRISMDSYTPEIGTTTTITIEEFGFDSLFNSVWKNASSSSVIINNTFETETDDGKLSLFITSTDPIYIKASKTNFVTTVLLINPTSTASNTTTQNNNTNNNGTGGSGGSQIHNKIDVNKAVEFLSNNKNSNGSFGSSDLYTDWVAIALSTQNNDNVAKLKIKEYLLSNPDLVIGLNEVGSLARRSMALMSLGISPYDGTKTNYIQKIVDSFDGNQFGDNNLYNDDIFALLTLLKSGYQTTEPMIIKDIKYILSKQNPNGSWDGVDLTAAAIQALGQAKNVEGVDEALTKSLEYLQTSLNNEGGFGNVESTAWAIQAIDSSTDSASNWLKNNLNPHDYLYKKQSASGSVTTLPKEENNLDSKIWSTAYSIPAGLDKNWNEILTSFSKPLSPATTTTTNTEQNTGGTTNTTTSTANANIPTGTTPTTASTIQNKETAISISTLNSPVVKENPNPQIPKNVVTPIIVRNIKPTTSSQTIQKLTSGQSPINKNDVIDSLPLDTPTKRTAKKVLAISGGSALLVAGYLGLRLLRNVV</sequence>
<feature type="compositionally biased region" description="Low complexity" evidence="1">
    <location>
        <begin position="1039"/>
        <end position="1071"/>
    </location>
</feature>
<dbReference type="Pfam" id="PF00041">
    <property type="entry name" value="fn3"/>
    <property type="match status" value="1"/>
</dbReference>
<feature type="domain" description="Fibronectin type-III" evidence="2">
    <location>
        <begin position="243"/>
        <end position="326"/>
    </location>
</feature>
<dbReference type="SUPFAM" id="SSF49899">
    <property type="entry name" value="Concanavalin A-like lectins/glucanases"/>
    <property type="match status" value="1"/>
</dbReference>
<dbReference type="SUPFAM" id="SSF48239">
    <property type="entry name" value="Terpenoid cyclases/Protein prenyltransferases"/>
    <property type="match status" value="1"/>
</dbReference>
<dbReference type="InterPro" id="IPR003961">
    <property type="entry name" value="FN3_dom"/>
</dbReference>
<protein>
    <recommendedName>
        <fullName evidence="2">Fibronectin type-III domain-containing protein</fullName>
    </recommendedName>
</protein>
<dbReference type="CDD" id="cd00688">
    <property type="entry name" value="ISOPREN_C2_like"/>
    <property type="match status" value="1"/>
</dbReference>
<dbReference type="Proteomes" id="UP000178490">
    <property type="component" value="Unassembled WGS sequence"/>
</dbReference>
<dbReference type="InterPro" id="IPR013783">
    <property type="entry name" value="Ig-like_fold"/>
</dbReference>
<dbReference type="InterPro" id="IPR008930">
    <property type="entry name" value="Terpenoid_cyclase/PrenylTrfase"/>
</dbReference>
<dbReference type="InterPro" id="IPR013320">
    <property type="entry name" value="ConA-like_dom_sf"/>
</dbReference>
<dbReference type="Gene3D" id="2.60.120.200">
    <property type="match status" value="1"/>
</dbReference>
<feature type="region of interest" description="Disordered" evidence="1">
    <location>
        <begin position="1036"/>
        <end position="1071"/>
    </location>
</feature>